<keyword evidence="6" id="KW-0547">Nucleotide-binding</keyword>
<keyword evidence="4" id="KW-0808">Transferase</keyword>
<dbReference type="PROSITE" id="PS50011">
    <property type="entry name" value="PROTEIN_KINASE_DOM"/>
    <property type="match status" value="1"/>
</dbReference>
<dbReference type="Gene3D" id="1.10.510.10">
    <property type="entry name" value="Transferase(Phosphotransferase) domain 1"/>
    <property type="match status" value="1"/>
</dbReference>
<name>A0A4S8JV93_MUSBA</name>
<evidence type="ECO:0000256" key="11">
    <source>
        <dbReference type="ARBA" id="ARBA00048679"/>
    </source>
</evidence>
<keyword evidence="3" id="KW-0723">Serine/threonine-protein kinase</keyword>
<evidence type="ECO:0000256" key="5">
    <source>
        <dbReference type="ARBA" id="ARBA00022692"/>
    </source>
</evidence>
<evidence type="ECO:0000256" key="10">
    <source>
        <dbReference type="ARBA" id="ARBA00047899"/>
    </source>
</evidence>
<evidence type="ECO:0000256" key="7">
    <source>
        <dbReference type="ARBA" id="ARBA00022840"/>
    </source>
</evidence>
<evidence type="ECO:0000256" key="8">
    <source>
        <dbReference type="ARBA" id="ARBA00022989"/>
    </source>
</evidence>
<dbReference type="Proteomes" id="UP000317650">
    <property type="component" value="Chromosome 5"/>
</dbReference>
<dbReference type="SUPFAM" id="SSF56112">
    <property type="entry name" value="Protein kinase-like (PK-like)"/>
    <property type="match status" value="1"/>
</dbReference>
<evidence type="ECO:0000256" key="9">
    <source>
        <dbReference type="ARBA" id="ARBA00023136"/>
    </source>
</evidence>
<dbReference type="Pfam" id="PF00069">
    <property type="entry name" value="Pkinase"/>
    <property type="match status" value="1"/>
</dbReference>
<keyword evidence="7" id="KW-0067">ATP-binding</keyword>
<evidence type="ECO:0000313" key="13">
    <source>
        <dbReference type="EMBL" id="THU66126.1"/>
    </source>
</evidence>
<dbReference type="GO" id="GO:0005524">
    <property type="term" value="F:ATP binding"/>
    <property type="evidence" value="ECO:0007669"/>
    <property type="project" value="UniProtKB-KW"/>
</dbReference>
<keyword evidence="14" id="KW-1185">Reference proteome</keyword>
<keyword evidence="3" id="KW-0418">Kinase</keyword>
<dbReference type="EMBL" id="PYDT01000003">
    <property type="protein sequence ID" value="THU66126.1"/>
    <property type="molecule type" value="Genomic_DNA"/>
</dbReference>
<proteinExistence type="predicted"/>
<protein>
    <recommendedName>
        <fullName evidence="2">non-specific serine/threonine protein kinase</fullName>
        <ecNumber evidence="2">2.7.11.1</ecNumber>
    </recommendedName>
</protein>
<keyword evidence="9" id="KW-0472">Membrane</keyword>
<accession>A0A4S8JV93</accession>
<evidence type="ECO:0000259" key="12">
    <source>
        <dbReference type="PROSITE" id="PS50011"/>
    </source>
</evidence>
<dbReference type="STRING" id="52838.A0A4S8JV93"/>
<reference evidence="13 14" key="1">
    <citation type="journal article" date="2019" name="Nat. Plants">
        <title>Genome sequencing of Musa balbisiana reveals subgenome evolution and function divergence in polyploid bananas.</title>
        <authorList>
            <person name="Yao X."/>
        </authorList>
    </citation>
    <scope>NUCLEOTIDE SEQUENCE [LARGE SCALE GENOMIC DNA]</scope>
    <source>
        <strain evidence="14">cv. DH-PKW</strain>
        <tissue evidence="13">Leaves</tissue>
    </source>
</reference>
<dbReference type="GO" id="GO:0004674">
    <property type="term" value="F:protein serine/threonine kinase activity"/>
    <property type="evidence" value="ECO:0007669"/>
    <property type="project" value="UniProtKB-KW"/>
</dbReference>
<dbReference type="PANTHER" id="PTHR47982:SF35">
    <property type="entry name" value="PROLINE-RICH RECEPTOR-LIKE PROTEIN KINASE PERK1-RELATED"/>
    <property type="match status" value="1"/>
</dbReference>
<evidence type="ECO:0000256" key="1">
    <source>
        <dbReference type="ARBA" id="ARBA00004162"/>
    </source>
</evidence>
<gene>
    <name evidence="13" type="ORF">C4D60_Mb05t10880</name>
</gene>
<feature type="domain" description="Protein kinase" evidence="12">
    <location>
        <begin position="1"/>
        <end position="135"/>
    </location>
</feature>
<dbReference type="InterPro" id="IPR047117">
    <property type="entry name" value="PERK1-13-like"/>
</dbReference>
<comment type="subcellular location">
    <subcellularLocation>
        <location evidence="1">Cell membrane</location>
        <topology evidence="1">Single-pass membrane protein</topology>
    </subcellularLocation>
</comment>
<comment type="catalytic activity">
    <reaction evidence="10">
        <text>L-threonyl-[protein] + ATP = O-phospho-L-threonyl-[protein] + ADP + H(+)</text>
        <dbReference type="Rhea" id="RHEA:46608"/>
        <dbReference type="Rhea" id="RHEA-COMP:11060"/>
        <dbReference type="Rhea" id="RHEA-COMP:11605"/>
        <dbReference type="ChEBI" id="CHEBI:15378"/>
        <dbReference type="ChEBI" id="CHEBI:30013"/>
        <dbReference type="ChEBI" id="CHEBI:30616"/>
        <dbReference type="ChEBI" id="CHEBI:61977"/>
        <dbReference type="ChEBI" id="CHEBI:456216"/>
        <dbReference type="EC" id="2.7.11.1"/>
    </reaction>
</comment>
<dbReference type="EC" id="2.7.11.1" evidence="2"/>
<dbReference type="InterPro" id="IPR011009">
    <property type="entry name" value="Kinase-like_dom_sf"/>
</dbReference>
<evidence type="ECO:0000256" key="6">
    <source>
        <dbReference type="ARBA" id="ARBA00022741"/>
    </source>
</evidence>
<comment type="caution">
    <text evidence="13">The sequence shown here is derived from an EMBL/GenBank/DDBJ whole genome shotgun (WGS) entry which is preliminary data.</text>
</comment>
<evidence type="ECO:0000256" key="4">
    <source>
        <dbReference type="ARBA" id="ARBA00022679"/>
    </source>
</evidence>
<keyword evidence="5" id="KW-0812">Transmembrane</keyword>
<organism evidence="13 14">
    <name type="scientific">Musa balbisiana</name>
    <name type="common">Banana</name>
    <dbReference type="NCBI Taxonomy" id="52838"/>
    <lineage>
        <taxon>Eukaryota</taxon>
        <taxon>Viridiplantae</taxon>
        <taxon>Streptophyta</taxon>
        <taxon>Embryophyta</taxon>
        <taxon>Tracheophyta</taxon>
        <taxon>Spermatophyta</taxon>
        <taxon>Magnoliopsida</taxon>
        <taxon>Liliopsida</taxon>
        <taxon>Zingiberales</taxon>
        <taxon>Musaceae</taxon>
        <taxon>Musa</taxon>
    </lineage>
</organism>
<sequence>MAGGFRSDLGIAKRFSDEKTHFSTLLKGTYGYLAPEYAATGQLTDESDVFSFGVVLLELITGRRPAGLADRVSVIYDSQLRDKTIISFIFFVDKIIDCVEANAVFISSLHASALCEEWYLIEWKTCSPLFPIIPG</sequence>
<keyword evidence="8" id="KW-1133">Transmembrane helix</keyword>
<dbReference type="PANTHER" id="PTHR47982">
    <property type="entry name" value="PROLINE-RICH RECEPTOR-LIKE PROTEIN KINASE PERK4"/>
    <property type="match status" value="1"/>
</dbReference>
<dbReference type="AlphaFoldDB" id="A0A4S8JV93"/>
<comment type="catalytic activity">
    <reaction evidence="11">
        <text>L-seryl-[protein] + ATP = O-phospho-L-seryl-[protein] + ADP + H(+)</text>
        <dbReference type="Rhea" id="RHEA:17989"/>
        <dbReference type="Rhea" id="RHEA-COMP:9863"/>
        <dbReference type="Rhea" id="RHEA-COMP:11604"/>
        <dbReference type="ChEBI" id="CHEBI:15378"/>
        <dbReference type="ChEBI" id="CHEBI:29999"/>
        <dbReference type="ChEBI" id="CHEBI:30616"/>
        <dbReference type="ChEBI" id="CHEBI:83421"/>
        <dbReference type="ChEBI" id="CHEBI:456216"/>
        <dbReference type="EC" id="2.7.11.1"/>
    </reaction>
</comment>
<dbReference type="InterPro" id="IPR000719">
    <property type="entry name" value="Prot_kinase_dom"/>
</dbReference>
<evidence type="ECO:0000313" key="14">
    <source>
        <dbReference type="Proteomes" id="UP000317650"/>
    </source>
</evidence>
<evidence type="ECO:0000256" key="3">
    <source>
        <dbReference type="ARBA" id="ARBA00022527"/>
    </source>
</evidence>
<evidence type="ECO:0000256" key="2">
    <source>
        <dbReference type="ARBA" id="ARBA00012513"/>
    </source>
</evidence>
<dbReference type="GO" id="GO:0005886">
    <property type="term" value="C:plasma membrane"/>
    <property type="evidence" value="ECO:0007669"/>
    <property type="project" value="UniProtKB-SubCell"/>
</dbReference>